<dbReference type="SMART" id="SM00220">
    <property type="entry name" value="S_TKc"/>
    <property type="match status" value="1"/>
</dbReference>
<dbReference type="Proteomes" id="UP001222325">
    <property type="component" value="Unassembled WGS sequence"/>
</dbReference>
<evidence type="ECO:0000313" key="2">
    <source>
        <dbReference type="EMBL" id="KAJ7097038.1"/>
    </source>
</evidence>
<dbReference type="PROSITE" id="PS50011">
    <property type="entry name" value="PROTEIN_KINASE_DOM"/>
    <property type="match status" value="1"/>
</dbReference>
<dbReference type="EMBL" id="JARJCN010000010">
    <property type="protein sequence ID" value="KAJ7097038.1"/>
    <property type="molecule type" value="Genomic_DNA"/>
</dbReference>
<evidence type="ECO:0000259" key="1">
    <source>
        <dbReference type="PROSITE" id="PS50011"/>
    </source>
</evidence>
<dbReference type="Gene3D" id="1.10.510.10">
    <property type="entry name" value="Transferase(Phosphotransferase) domain 1"/>
    <property type="match status" value="1"/>
</dbReference>
<reference evidence="2" key="1">
    <citation type="submission" date="2023-03" db="EMBL/GenBank/DDBJ databases">
        <title>Massive genome expansion in bonnet fungi (Mycena s.s.) driven by repeated elements and novel gene families across ecological guilds.</title>
        <authorList>
            <consortium name="Lawrence Berkeley National Laboratory"/>
            <person name="Harder C.B."/>
            <person name="Miyauchi S."/>
            <person name="Viragh M."/>
            <person name="Kuo A."/>
            <person name="Thoen E."/>
            <person name="Andreopoulos B."/>
            <person name="Lu D."/>
            <person name="Skrede I."/>
            <person name="Drula E."/>
            <person name="Henrissat B."/>
            <person name="Morin E."/>
            <person name="Kohler A."/>
            <person name="Barry K."/>
            <person name="LaButti K."/>
            <person name="Morin E."/>
            <person name="Salamov A."/>
            <person name="Lipzen A."/>
            <person name="Mereny Z."/>
            <person name="Hegedus B."/>
            <person name="Baldrian P."/>
            <person name="Stursova M."/>
            <person name="Weitz H."/>
            <person name="Taylor A."/>
            <person name="Grigoriev I.V."/>
            <person name="Nagy L.G."/>
            <person name="Martin F."/>
            <person name="Kauserud H."/>
        </authorList>
    </citation>
    <scope>NUCLEOTIDE SEQUENCE</scope>
    <source>
        <strain evidence="2">CBHHK173m</strain>
    </source>
</reference>
<keyword evidence="3" id="KW-1185">Reference proteome</keyword>
<dbReference type="GO" id="GO:0005524">
    <property type="term" value="F:ATP binding"/>
    <property type="evidence" value="ECO:0007669"/>
    <property type="project" value="InterPro"/>
</dbReference>
<dbReference type="SUPFAM" id="SSF56112">
    <property type="entry name" value="Protein kinase-like (PK-like)"/>
    <property type="match status" value="1"/>
</dbReference>
<sequence>MSQSEFVDEEEAIWIDSKDFLEDHGYTIHPRYDLSFRPKSKLEQQEARYGQLPVSRSLNSIFFSYRGPQRACLVEAVRKSDCAQVILKALDTDSPELQIGMFFSDPSRVSHPRNHCVPIYDSLDPPAHPNKKIIVMPLLRRFMDPLFDTVGEGIQYMHEHRIAHRDISDHNIMMDSREMYPRGFHAGLPSRTRDFSRSVAPAATRTQIWPRYYLIDFGHSRTYRATEIPCEEKIGGADHSVPEHRTAGFGCNPFPTDIYCLGNILRRHFLNNVSVAVDSLRTLVLDMVKERPSERPTVDEVALRYYELTQCMSQRHLRSPVQGTGDAHLFSRIRSLSRRITFILTQRSPLPMTGIPAATLPSCRGGFYTQERHGGR</sequence>
<dbReference type="AlphaFoldDB" id="A0AAD6XQX2"/>
<feature type="domain" description="Protein kinase" evidence="1">
    <location>
        <begin position="1"/>
        <end position="309"/>
    </location>
</feature>
<accession>A0AAD6XQX2</accession>
<dbReference type="InterPro" id="IPR011009">
    <property type="entry name" value="Kinase-like_dom_sf"/>
</dbReference>
<protein>
    <recommendedName>
        <fullName evidence="1">Protein kinase domain-containing protein</fullName>
    </recommendedName>
</protein>
<evidence type="ECO:0000313" key="3">
    <source>
        <dbReference type="Proteomes" id="UP001222325"/>
    </source>
</evidence>
<dbReference type="GO" id="GO:0004672">
    <property type="term" value="F:protein kinase activity"/>
    <property type="evidence" value="ECO:0007669"/>
    <property type="project" value="InterPro"/>
</dbReference>
<proteinExistence type="predicted"/>
<dbReference type="InterPro" id="IPR000719">
    <property type="entry name" value="Prot_kinase_dom"/>
</dbReference>
<name>A0AAD6XQX2_9AGAR</name>
<organism evidence="2 3">
    <name type="scientific">Mycena belliarum</name>
    <dbReference type="NCBI Taxonomy" id="1033014"/>
    <lineage>
        <taxon>Eukaryota</taxon>
        <taxon>Fungi</taxon>
        <taxon>Dikarya</taxon>
        <taxon>Basidiomycota</taxon>
        <taxon>Agaricomycotina</taxon>
        <taxon>Agaricomycetes</taxon>
        <taxon>Agaricomycetidae</taxon>
        <taxon>Agaricales</taxon>
        <taxon>Marasmiineae</taxon>
        <taxon>Mycenaceae</taxon>
        <taxon>Mycena</taxon>
    </lineage>
</organism>
<gene>
    <name evidence="2" type="ORF">B0H15DRAFT_773532</name>
</gene>
<comment type="caution">
    <text evidence="2">The sequence shown here is derived from an EMBL/GenBank/DDBJ whole genome shotgun (WGS) entry which is preliminary data.</text>
</comment>